<dbReference type="Proteomes" id="UP000619078">
    <property type="component" value="Unassembled WGS sequence"/>
</dbReference>
<feature type="domain" description="Phospholipid/glycerol acyltransferase" evidence="4">
    <location>
        <begin position="42"/>
        <end position="176"/>
    </location>
</feature>
<keyword evidence="2" id="KW-0808">Transferase</keyword>
<dbReference type="SUPFAM" id="SSF69593">
    <property type="entry name" value="Glycerol-3-phosphate (1)-acyltransferase"/>
    <property type="match status" value="1"/>
</dbReference>
<evidence type="ECO:0000256" key="1">
    <source>
        <dbReference type="ARBA" id="ARBA00005189"/>
    </source>
</evidence>
<dbReference type="PANTHER" id="PTHR10434">
    <property type="entry name" value="1-ACYL-SN-GLYCEROL-3-PHOSPHATE ACYLTRANSFERASE"/>
    <property type="match status" value="1"/>
</dbReference>
<protein>
    <submittedName>
        <fullName evidence="5">Lysophospholipid acyltransferase family protein</fullName>
    </submittedName>
</protein>
<dbReference type="GO" id="GO:0006654">
    <property type="term" value="P:phosphatidic acid biosynthetic process"/>
    <property type="evidence" value="ECO:0007669"/>
    <property type="project" value="TreeGrafter"/>
</dbReference>
<organism evidence="5 6">
    <name type="scientific">Mucilaginibacter glaciei</name>
    <dbReference type="NCBI Taxonomy" id="2772109"/>
    <lineage>
        <taxon>Bacteria</taxon>
        <taxon>Pseudomonadati</taxon>
        <taxon>Bacteroidota</taxon>
        <taxon>Sphingobacteriia</taxon>
        <taxon>Sphingobacteriales</taxon>
        <taxon>Sphingobacteriaceae</taxon>
        <taxon>Mucilaginibacter</taxon>
    </lineage>
</organism>
<evidence type="ECO:0000256" key="3">
    <source>
        <dbReference type="ARBA" id="ARBA00023315"/>
    </source>
</evidence>
<reference evidence="5" key="1">
    <citation type="submission" date="2020-09" db="EMBL/GenBank/DDBJ databases">
        <title>Novel species of Mucilaginibacter isolated from a glacier on the Tibetan Plateau.</title>
        <authorList>
            <person name="Liu Q."/>
            <person name="Xin Y.-H."/>
        </authorList>
    </citation>
    <scope>NUCLEOTIDE SEQUENCE</scope>
    <source>
        <strain evidence="5">ZB1P21</strain>
    </source>
</reference>
<comment type="pathway">
    <text evidence="1">Lipid metabolism.</text>
</comment>
<keyword evidence="3 5" id="KW-0012">Acyltransferase</keyword>
<dbReference type="EMBL" id="JACWMX010000005">
    <property type="protein sequence ID" value="MBD1394324.1"/>
    <property type="molecule type" value="Genomic_DNA"/>
</dbReference>
<evidence type="ECO:0000259" key="4">
    <source>
        <dbReference type="SMART" id="SM00563"/>
    </source>
</evidence>
<dbReference type="Pfam" id="PF01553">
    <property type="entry name" value="Acyltransferase"/>
    <property type="match status" value="1"/>
</dbReference>
<dbReference type="SMART" id="SM00563">
    <property type="entry name" value="PlsC"/>
    <property type="match status" value="1"/>
</dbReference>
<keyword evidence="6" id="KW-1185">Reference proteome</keyword>
<proteinExistence type="predicted"/>
<evidence type="ECO:0000256" key="2">
    <source>
        <dbReference type="ARBA" id="ARBA00022679"/>
    </source>
</evidence>
<dbReference type="AlphaFoldDB" id="A0A926NZ41"/>
<dbReference type="PANTHER" id="PTHR10434:SF11">
    <property type="entry name" value="1-ACYL-SN-GLYCEROL-3-PHOSPHATE ACYLTRANSFERASE"/>
    <property type="match status" value="1"/>
</dbReference>
<dbReference type="GO" id="GO:0005886">
    <property type="term" value="C:plasma membrane"/>
    <property type="evidence" value="ECO:0007669"/>
    <property type="project" value="TreeGrafter"/>
</dbReference>
<accession>A0A926NZ41</accession>
<dbReference type="CDD" id="cd06551">
    <property type="entry name" value="LPLAT"/>
    <property type="match status" value="1"/>
</dbReference>
<name>A0A926NZ41_9SPHI</name>
<evidence type="ECO:0000313" key="6">
    <source>
        <dbReference type="Proteomes" id="UP000619078"/>
    </source>
</evidence>
<dbReference type="InterPro" id="IPR002123">
    <property type="entry name" value="Plipid/glycerol_acylTrfase"/>
</dbReference>
<comment type="caution">
    <text evidence="5">The sequence shown here is derived from an EMBL/GenBank/DDBJ whole genome shotgun (WGS) entry which is preliminary data.</text>
</comment>
<dbReference type="RefSeq" id="WP_191164059.1">
    <property type="nucleotide sequence ID" value="NZ_JACWMX010000005.1"/>
</dbReference>
<evidence type="ECO:0000313" key="5">
    <source>
        <dbReference type="EMBL" id="MBD1394324.1"/>
    </source>
</evidence>
<sequence length="206" mass="24399">MIYPQQNKFIRWFFHHYILNLVQRNFQSVNFNGVDVDNDKSILLLANHFSWWDGFLMYYVNQKVFNKRYHVMVIEETMREVVFFKYIGAFSVNKNSRDILKSLDYAAELLKDPRNLVLIFPQGKLYSNFTDDINFEKGLQKITEAAAGKYQLMQVATFIESLQYKKPTVNVYLAKADDGLYDLTTMQQNYQQHYLNAKAQQIKITV</sequence>
<gene>
    <name evidence="5" type="ORF">IDJ76_14540</name>
</gene>
<dbReference type="GO" id="GO:0003841">
    <property type="term" value="F:1-acylglycerol-3-phosphate O-acyltransferase activity"/>
    <property type="evidence" value="ECO:0007669"/>
    <property type="project" value="TreeGrafter"/>
</dbReference>